<dbReference type="Proteomes" id="UP000010146">
    <property type="component" value="Unassembled WGS sequence"/>
</dbReference>
<dbReference type="SUPFAM" id="SSF51344">
    <property type="entry name" value="Epsilon subunit of F1F0-ATP synthase N-terminal domain"/>
    <property type="match status" value="1"/>
</dbReference>
<dbReference type="HAMAP" id="MF_00530">
    <property type="entry name" value="ATP_synth_epsil_bac"/>
    <property type="match status" value="1"/>
</dbReference>
<dbReference type="Pfam" id="PF00401">
    <property type="entry name" value="ATP-synt_DE"/>
    <property type="match status" value="1"/>
</dbReference>
<keyword evidence="3 8" id="KW-0813">Transport</keyword>
<dbReference type="RefSeq" id="WP_043884141.1">
    <property type="nucleotide sequence ID" value="NZ_ABXP02000042.1"/>
</dbReference>
<dbReference type="Pfam" id="PF02823">
    <property type="entry name" value="ATP-synt_DE_N"/>
    <property type="match status" value="1"/>
</dbReference>
<comment type="subcellular location">
    <subcellularLocation>
        <location evidence="1 8">Cell membrane</location>
        <topology evidence="1 8">Peripheral membrane protein</topology>
    </subcellularLocation>
</comment>
<dbReference type="SUPFAM" id="SSF46604">
    <property type="entry name" value="Epsilon subunit of F1F0-ATP synthase C-terminal domain"/>
    <property type="match status" value="1"/>
</dbReference>
<dbReference type="NCBIfam" id="NF009980">
    <property type="entry name" value="PRK13446.1"/>
    <property type="match status" value="1"/>
</dbReference>
<protein>
    <recommendedName>
        <fullName evidence="8">ATP synthase epsilon chain</fullName>
    </recommendedName>
    <alternativeName>
        <fullName evidence="8">ATP synthase F1 sector epsilon subunit</fullName>
    </alternativeName>
    <alternativeName>
        <fullName evidence="8">F-ATPase epsilon subunit</fullName>
    </alternativeName>
</protein>
<evidence type="ECO:0000256" key="1">
    <source>
        <dbReference type="ARBA" id="ARBA00004202"/>
    </source>
</evidence>
<dbReference type="InterPro" id="IPR001469">
    <property type="entry name" value="ATP_synth_F1_dsu/esu"/>
</dbReference>
<evidence type="ECO:0000313" key="13">
    <source>
        <dbReference type="Proteomes" id="UP000010146"/>
    </source>
</evidence>
<evidence type="ECO:0000256" key="3">
    <source>
        <dbReference type="ARBA" id="ARBA00022448"/>
    </source>
</evidence>
<dbReference type="InterPro" id="IPR020546">
    <property type="entry name" value="ATP_synth_F1_dsu/esu_N"/>
</dbReference>
<name>A0A0F5PP72_9THEO</name>
<dbReference type="Gene3D" id="1.20.5.440">
    <property type="entry name" value="ATP synthase delta/epsilon subunit, C-terminal domain"/>
    <property type="match status" value="1"/>
</dbReference>
<dbReference type="PANTHER" id="PTHR13822">
    <property type="entry name" value="ATP SYNTHASE DELTA/EPSILON CHAIN"/>
    <property type="match status" value="1"/>
</dbReference>
<feature type="domain" description="ATP synthase epsilon subunit C-terminal" evidence="10">
    <location>
        <begin position="88"/>
        <end position="133"/>
    </location>
</feature>
<keyword evidence="8" id="KW-1003">Cell membrane</keyword>
<dbReference type="EMBL" id="ABXP02000042">
    <property type="protein sequence ID" value="KKC30191.1"/>
    <property type="molecule type" value="Genomic_DNA"/>
</dbReference>
<evidence type="ECO:0000313" key="12">
    <source>
        <dbReference type="EMBL" id="KKC30191.1"/>
    </source>
</evidence>
<evidence type="ECO:0000256" key="6">
    <source>
        <dbReference type="ARBA" id="ARBA00023196"/>
    </source>
</evidence>
<dbReference type="Gene3D" id="2.60.15.10">
    <property type="entry name" value="F0F1 ATP synthase delta/epsilon subunit, N-terminal"/>
    <property type="match status" value="1"/>
</dbReference>
<comment type="similarity">
    <text evidence="2 8 9">Belongs to the ATPase epsilon chain family.</text>
</comment>
<sequence length="138" mass="15624">MDKTFHLEVLTPYRKFYEGDVEEIIVTTTTGQIGILKDHIPLTTPIAQAGTLQIKKDGQWKEAFISGGFMEVRRDGVTILSSAAEWPEEIDIARAQAAKERAEEKLRQKKSKQEYIAAEAALKRALMRLKIAGKYQEM</sequence>
<keyword evidence="7 8" id="KW-0066">ATP synthesis</keyword>
<evidence type="ECO:0000256" key="7">
    <source>
        <dbReference type="ARBA" id="ARBA00023310"/>
    </source>
</evidence>
<evidence type="ECO:0000259" key="11">
    <source>
        <dbReference type="Pfam" id="PF02823"/>
    </source>
</evidence>
<comment type="subunit">
    <text evidence="8 9">F-type ATPases have 2 components, CF(1) - the catalytic core - and CF(0) - the membrane proton channel. CF(1) has five subunits: alpha(3), beta(3), gamma(1), delta(1), epsilon(1). CF(0) has three main subunits: a, b and c.</text>
</comment>
<keyword evidence="8" id="KW-0375">Hydrogen ion transport</keyword>
<dbReference type="InterPro" id="IPR036794">
    <property type="entry name" value="ATP_F1_dsu/esu_C_sf"/>
</dbReference>
<dbReference type="GO" id="GO:0045259">
    <property type="term" value="C:proton-transporting ATP synthase complex"/>
    <property type="evidence" value="ECO:0007669"/>
    <property type="project" value="UniProtKB-KW"/>
</dbReference>
<evidence type="ECO:0000256" key="9">
    <source>
        <dbReference type="RuleBase" id="RU003656"/>
    </source>
</evidence>
<dbReference type="NCBIfam" id="TIGR01216">
    <property type="entry name" value="ATP_synt_epsi"/>
    <property type="match status" value="1"/>
</dbReference>
<keyword evidence="5 8" id="KW-0472">Membrane</keyword>
<evidence type="ECO:0000256" key="8">
    <source>
        <dbReference type="HAMAP-Rule" id="MF_00530"/>
    </source>
</evidence>
<comment type="caution">
    <text evidence="12">The sequence shown here is derived from an EMBL/GenBank/DDBJ whole genome shotgun (WGS) entry which is preliminary data.</text>
</comment>
<proteinExistence type="inferred from homology"/>
<dbReference type="PANTHER" id="PTHR13822:SF10">
    <property type="entry name" value="ATP SYNTHASE EPSILON CHAIN, CHLOROPLASTIC"/>
    <property type="match status" value="1"/>
</dbReference>
<dbReference type="GO" id="GO:0046933">
    <property type="term" value="F:proton-transporting ATP synthase activity, rotational mechanism"/>
    <property type="evidence" value="ECO:0007669"/>
    <property type="project" value="UniProtKB-UniRule"/>
</dbReference>
<dbReference type="InterPro" id="IPR036771">
    <property type="entry name" value="ATPsynth_dsu/esu_N"/>
</dbReference>
<gene>
    <name evidence="8" type="primary">atpC</name>
    <name evidence="12" type="ORF">CDSM653_00669</name>
</gene>
<evidence type="ECO:0000256" key="4">
    <source>
        <dbReference type="ARBA" id="ARBA00023065"/>
    </source>
</evidence>
<comment type="function">
    <text evidence="8">Produces ATP from ADP in the presence of a proton gradient across the membrane.</text>
</comment>
<keyword evidence="6 8" id="KW-0139">CF(1)</keyword>
<dbReference type="AlphaFoldDB" id="A0A0F5PP72"/>
<evidence type="ECO:0000256" key="2">
    <source>
        <dbReference type="ARBA" id="ARBA00005712"/>
    </source>
</evidence>
<evidence type="ECO:0000259" key="10">
    <source>
        <dbReference type="Pfam" id="PF00401"/>
    </source>
</evidence>
<reference evidence="12 13" key="2">
    <citation type="journal article" date="2015" name="BMC Genomics">
        <title>Analysis of three genomes within the thermophilic bacterial species Caldanaerobacter subterraneus with a focus on carbon monoxide dehydrogenase evolution and hydrolase diversity.</title>
        <authorList>
            <person name="Sant'Anna F.H."/>
            <person name="Lebedinsky A.V."/>
            <person name="Sokolova T.G."/>
            <person name="Robb F.T."/>
            <person name="Gonzalez J.M."/>
        </authorList>
    </citation>
    <scope>NUCLEOTIDE SEQUENCE [LARGE SCALE GENOMIC DNA]</scope>
    <source>
        <strain evidence="12 13">DSM 12653</strain>
    </source>
</reference>
<keyword evidence="4 8" id="KW-0406">Ion transport</keyword>
<dbReference type="InterPro" id="IPR020547">
    <property type="entry name" value="ATP_synth_F1_esu_C"/>
</dbReference>
<organism evidence="12 13">
    <name type="scientific">Caldanaerobacter subterraneus subsp. pacificus DSM 12653</name>
    <dbReference type="NCBI Taxonomy" id="391606"/>
    <lineage>
        <taxon>Bacteria</taxon>
        <taxon>Bacillati</taxon>
        <taxon>Bacillota</taxon>
        <taxon>Clostridia</taxon>
        <taxon>Thermoanaerobacterales</taxon>
        <taxon>Thermoanaerobacteraceae</taxon>
        <taxon>Caldanaerobacter</taxon>
    </lineage>
</organism>
<reference evidence="13" key="3">
    <citation type="submission" date="2015-02" db="EMBL/GenBank/DDBJ databases">
        <title>Genome analysis of three genomes within the thermophilic hydrogenogenic bacterial species Caldanaerobacter subterraneus.</title>
        <authorList>
            <person name="Sant'Anna F.H."/>
            <person name="Lebedinsky A."/>
            <person name="Sokolova T."/>
            <person name="Robb F.T."/>
            <person name="Gonzalez J.M."/>
        </authorList>
    </citation>
    <scope>NUCLEOTIDE SEQUENCE [LARGE SCALE GENOMIC DNA]</scope>
    <source>
        <strain evidence="13">DSM 12653</strain>
    </source>
</reference>
<dbReference type="CDD" id="cd12152">
    <property type="entry name" value="F1-ATPase_delta"/>
    <property type="match status" value="1"/>
</dbReference>
<accession>A0A0F5PP72</accession>
<feature type="domain" description="ATP synthase F1 complex delta/epsilon subunit N-terminal" evidence="11">
    <location>
        <begin position="5"/>
        <end position="84"/>
    </location>
</feature>
<dbReference type="GO" id="GO:0005524">
    <property type="term" value="F:ATP binding"/>
    <property type="evidence" value="ECO:0007669"/>
    <property type="project" value="UniProtKB-UniRule"/>
</dbReference>
<evidence type="ECO:0000256" key="5">
    <source>
        <dbReference type="ARBA" id="ARBA00023136"/>
    </source>
</evidence>
<dbReference type="GO" id="GO:0005886">
    <property type="term" value="C:plasma membrane"/>
    <property type="evidence" value="ECO:0007669"/>
    <property type="project" value="UniProtKB-SubCell"/>
</dbReference>
<reference evidence="12 13" key="1">
    <citation type="submission" date="2008-07" db="EMBL/GenBank/DDBJ databases">
        <authorList>
            <person name="Gonzalez J."/>
            <person name="Sokolova T."/>
            <person name="Ferriera S."/>
            <person name="Johnson J."/>
            <person name="Kravitz S."/>
            <person name="Beeson K."/>
            <person name="Sutton G."/>
            <person name="Rogers Y.-H."/>
            <person name="Friedman R."/>
            <person name="Frazier M."/>
            <person name="Venter J.C."/>
        </authorList>
    </citation>
    <scope>NUCLEOTIDE SEQUENCE [LARGE SCALE GENOMIC DNA]</scope>
    <source>
        <strain evidence="12 13">DSM 12653</strain>
    </source>
</reference>